<keyword evidence="3" id="KW-0560">Oxidoreductase</keyword>
<evidence type="ECO:0000256" key="3">
    <source>
        <dbReference type="ARBA" id="ARBA00023002"/>
    </source>
</evidence>
<evidence type="ECO:0000313" key="4">
    <source>
        <dbReference type="EMBL" id="KAF2012455.1"/>
    </source>
</evidence>
<dbReference type="GeneID" id="54282648"/>
<dbReference type="SUPFAM" id="SSF51905">
    <property type="entry name" value="FAD/NAD(P)-binding domain"/>
    <property type="match status" value="2"/>
</dbReference>
<dbReference type="InterPro" id="IPR050346">
    <property type="entry name" value="FMO-like"/>
</dbReference>
<dbReference type="EMBL" id="ML978072">
    <property type="protein sequence ID" value="KAF2012455.1"/>
    <property type="molecule type" value="Genomic_DNA"/>
</dbReference>
<dbReference type="Proteomes" id="UP000799778">
    <property type="component" value="Unassembled WGS sequence"/>
</dbReference>
<dbReference type="AlphaFoldDB" id="A0A6A5XGU0"/>
<protein>
    <submittedName>
        <fullName evidence="4">FAD/NAD(P)-binding domain-containing protein</fullName>
    </submittedName>
</protein>
<evidence type="ECO:0000256" key="1">
    <source>
        <dbReference type="ARBA" id="ARBA00022630"/>
    </source>
</evidence>
<sequence>MELKKEYELVIVGAGVHGLSMAITYLQVNPHHNVLIVEKAMSIGGTWAKERVYSGLKTNNAFGSYEFSDLPMPAAEYGEAEGSHIPGLAVHEYLSKVSVAHKIDKCICYGTSVESATQRDDGKWSIQLLDGTTGNSPKITAHRLVIATGITSEPNIPSIPGADSFKGLAIHAKQMAKERKRLDACKDVVVIGGNKSSWDICYLTATAGAQAHMVIRPSGGGPSYLWPSVCRLGPLEFSFGPLSGTRIFTLFDPTPYHGEGLVQRFLHRTTIGISICLLFWNVLDKLVRYLNGYSNHPETKKLEPWTTPFWVGNSVSINNYDEDYFRLVREGKIKVHIADAVSMSEDQIRLSDGSSLKADALVYCTGWKPKPSIKIDVLGTTPILSKPKTYDAAEAARLEEEVYRSVPYLRTIARRTANAPKLPESRTVPSNESLELYRHVVPSEPHFIKQKNLAFIGAHSSPHAIAVAQAQALWITAFFGGRINHLKGNELDLNRIKHNTALHRTYGEIRRPTITGGFGDRYPDIVFDSLPYIDTLLEDVGVKSKRKSSWWKDLTEPYGPAEYDGITEEWLKQFPTITEKA</sequence>
<accession>A0A6A5XGU0</accession>
<name>A0A6A5XGU0_9PLEO</name>
<dbReference type="Pfam" id="PF13738">
    <property type="entry name" value="Pyr_redox_3"/>
    <property type="match status" value="1"/>
</dbReference>
<dbReference type="OrthoDB" id="2915840at2759"/>
<dbReference type="Gene3D" id="3.50.50.60">
    <property type="entry name" value="FAD/NAD(P)-binding domain"/>
    <property type="match status" value="1"/>
</dbReference>
<dbReference type="InterPro" id="IPR036188">
    <property type="entry name" value="FAD/NAD-bd_sf"/>
</dbReference>
<dbReference type="RefSeq" id="XP_033380794.1">
    <property type="nucleotide sequence ID" value="XM_033525251.1"/>
</dbReference>
<organism evidence="4 5">
    <name type="scientific">Aaosphaeria arxii CBS 175.79</name>
    <dbReference type="NCBI Taxonomy" id="1450172"/>
    <lineage>
        <taxon>Eukaryota</taxon>
        <taxon>Fungi</taxon>
        <taxon>Dikarya</taxon>
        <taxon>Ascomycota</taxon>
        <taxon>Pezizomycotina</taxon>
        <taxon>Dothideomycetes</taxon>
        <taxon>Pleosporomycetidae</taxon>
        <taxon>Pleosporales</taxon>
        <taxon>Pleosporales incertae sedis</taxon>
        <taxon>Aaosphaeria</taxon>
    </lineage>
</organism>
<keyword evidence="5" id="KW-1185">Reference proteome</keyword>
<dbReference type="PANTHER" id="PTHR23023">
    <property type="entry name" value="DIMETHYLANILINE MONOOXYGENASE"/>
    <property type="match status" value="1"/>
</dbReference>
<proteinExistence type="predicted"/>
<dbReference type="GO" id="GO:0016491">
    <property type="term" value="F:oxidoreductase activity"/>
    <property type="evidence" value="ECO:0007669"/>
    <property type="project" value="UniProtKB-KW"/>
</dbReference>
<reference evidence="4" key="1">
    <citation type="journal article" date="2020" name="Stud. Mycol.">
        <title>101 Dothideomycetes genomes: a test case for predicting lifestyles and emergence of pathogens.</title>
        <authorList>
            <person name="Haridas S."/>
            <person name="Albert R."/>
            <person name="Binder M."/>
            <person name="Bloem J."/>
            <person name="Labutti K."/>
            <person name="Salamov A."/>
            <person name="Andreopoulos B."/>
            <person name="Baker S."/>
            <person name="Barry K."/>
            <person name="Bills G."/>
            <person name="Bluhm B."/>
            <person name="Cannon C."/>
            <person name="Castanera R."/>
            <person name="Culley D."/>
            <person name="Daum C."/>
            <person name="Ezra D."/>
            <person name="Gonzalez J."/>
            <person name="Henrissat B."/>
            <person name="Kuo A."/>
            <person name="Liang C."/>
            <person name="Lipzen A."/>
            <person name="Lutzoni F."/>
            <person name="Magnuson J."/>
            <person name="Mondo S."/>
            <person name="Nolan M."/>
            <person name="Ohm R."/>
            <person name="Pangilinan J."/>
            <person name="Park H.-J."/>
            <person name="Ramirez L."/>
            <person name="Alfaro M."/>
            <person name="Sun H."/>
            <person name="Tritt A."/>
            <person name="Yoshinaga Y."/>
            <person name="Zwiers L.-H."/>
            <person name="Turgeon B."/>
            <person name="Goodwin S."/>
            <person name="Spatafora J."/>
            <person name="Crous P."/>
            <person name="Grigoriev I."/>
        </authorList>
    </citation>
    <scope>NUCLEOTIDE SEQUENCE</scope>
    <source>
        <strain evidence="4">CBS 175.79</strain>
    </source>
</reference>
<gene>
    <name evidence="4" type="ORF">BU24DRAFT_395359</name>
</gene>
<keyword evidence="2" id="KW-0274">FAD</keyword>
<keyword evidence="1" id="KW-0285">Flavoprotein</keyword>
<evidence type="ECO:0000313" key="5">
    <source>
        <dbReference type="Proteomes" id="UP000799778"/>
    </source>
</evidence>
<evidence type="ECO:0000256" key="2">
    <source>
        <dbReference type="ARBA" id="ARBA00022827"/>
    </source>
</evidence>